<protein>
    <submittedName>
        <fullName evidence="1">Uncharacterized protein</fullName>
    </submittedName>
</protein>
<dbReference type="InterPro" id="IPR048868">
    <property type="entry name" value="OGG-like_put"/>
</dbReference>
<evidence type="ECO:0000313" key="2">
    <source>
        <dbReference type="Proteomes" id="UP000256253"/>
    </source>
</evidence>
<dbReference type="RefSeq" id="WP_147301286.1">
    <property type="nucleotide sequence ID" value="NZ_QTUA01000001.1"/>
</dbReference>
<dbReference type="Pfam" id="PF21790">
    <property type="entry name" value="OGG"/>
    <property type="match status" value="1"/>
</dbReference>
<proteinExistence type="predicted"/>
<dbReference type="Proteomes" id="UP000256253">
    <property type="component" value="Unassembled WGS sequence"/>
</dbReference>
<dbReference type="OrthoDB" id="4077754at2"/>
<gene>
    <name evidence="1" type="ORF">DFJ65_0651</name>
</gene>
<accession>A0A3D9UK38</accession>
<sequence length="249" mass="28131">MRRTPTAPDDLELPDYVRQSLGRRQSLVLDHGFDEATIGTTWWDRELTRHGASATVQMTDHKLTRSDLFRLGHDAAADPTDDDALLALLWNTLAWGTGRSQRGNRRRIDAVLDPERREHNVALLQTAAASARDGQPAEAYRALVRRGGTAIRGLGPAFFTKFLYFASEGTPGTRCLILDARVAHNLARDAGWRSLPHRGNNYSYNWYTDTYVSYCELLERWAAEESSDRDIEISPDEIERALFADEVLE</sequence>
<dbReference type="EMBL" id="QTUA01000001">
    <property type="protein sequence ID" value="REF29687.1"/>
    <property type="molecule type" value="Genomic_DNA"/>
</dbReference>
<organism evidence="1 2">
    <name type="scientific">Calidifontibacter indicus</name>
    <dbReference type="NCBI Taxonomy" id="419650"/>
    <lineage>
        <taxon>Bacteria</taxon>
        <taxon>Bacillati</taxon>
        <taxon>Actinomycetota</taxon>
        <taxon>Actinomycetes</taxon>
        <taxon>Micrococcales</taxon>
        <taxon>Dermacoccaceae</taxon>
        <taxon>Calidifontibacter</taxon>
    </lineage>
</organism>
<keyword evidence="2" id="KW-1185">Reference proteome</keyword>
<evidence type="ECO:0000313" key="1">
    <source>
        <dbReference type="EMBL" id="REF29687.1"/>
    </source>
</evidence>
<comment type="caution">
    <text evidence="1">The sequence shown here is derived from an EMBL/GenBank/DDBJ whole genome shotgun (WGS) entry which is preliminary data.</text>
</comment>
<name>A0A3D9UK38_9MICO</name>
<reference evidence="1 2" key="1">
    <citation type="submission" date="2018-08" db="EMBL/GenBank/DDBJ databases">
        <title>Sequencing the genomes of 1000 actinobacteria strains.</title>
        <authorList>
            <person name="Klenk H.-P."/>
        </authorList>
    </citation>
    <scope>NUCLEOTIDE SEQUENCE [LARGE SCALE GENOMIC DNA]</scope>
    <source>
        <strain evidence="1 2">DSM 22967</strain>
    </source>
</reference>
<dbReference type="AlphaFoldDB" id="A0A3D9UK38"/>